<reference evidence="1 2" key="1">
    <citation type="submission" date="2017-04" db="EMBL/GenBank/DDBJ databases">
        <authorList>
            <person name="Afonso C.L."/>
            <person name="Miller P.J."/>
            <person name="Scott M.A."/>
            <person name="Spackman E."/>
            <person name="Goraichik I."/>
            <person name="Dimitrov K.M."/>
            <person name="Suarez D.L."/>
            <person name="Swayne D.E."/>
        </authorList>
    </citation>
    <scope>NUCLEOTIDE SEQUENCE [LARGE SCALE GENOMIC DNA]</scope>
    <source>
        <strain evidence="1 2">DSM 19625</strain>
    </source>
</reference>
<evidence type="ECO:0000313" key="2">
    <source>
        <dbReference type="Proteomes" id="UP000192678"/>
    </source>
</evidence>
<organism evidence="1 2">
    <name type="scientific">Pedobacter nyackensis</name>
    <dbReference type="NCBI Taxonomy" id="475255"/>
    <lineage>
        <taxon>Bacteria</taxon>
        <taxon>Pseudomonadati</taxon>
        <taxon>Bacteroidota</taxon>
        <taxon>Sphingobacteriia</taxon>
        <taxon>Sphingobacteriales</taxon>
        <taxon>Sphingobacteriaceae</taxon>
        <taxon>Pedobacter</taxon>
    </lineage>
</organism>
<proteinExistence type="predicted"/>
<accession>A0A1W2CZZ4</accession>
<gene>
    <name evidence="1" type="ORF">SAMN04488101_105105</name>
</gene>
<dbReference type="EMBL" id="FWYB01000005">
    <property type="protein sequence ID" value="SMC90364.1"/>
    <property type="molecule type" value="Genomic_DNA"/>
</dbReference>
<protein>
    <submittedName>
        <fullName evidence="1">Uncharacterized protein</fullName>
    </submittedName>
</protein>
<name>A0A1W2CZZ4_9SPHI</name>
<dbReference type="OrthoDB" id="797835at2"/>
<keyword evidence="2" id="KW-1185">Reference proteome</keyword>
<dbReference type="Proteomes" id="UP000192678">
    <property type="component" value="Unassembled WGS sequence"/>
</dbReference>
<evidence type="ECO:0000313" key="1">
    <source>
        <dbReference type="EMBL" id="SMC90364.1"/>
    </source>
</evidence>
<dbReference type="AlphaFoldDB" id="A0A1W2CZZ4"/>
<sequence length="82" mass="9450">MGKYQQEWKQMLQKDEAFGDWKIKSSGGDLLIRVPEETDMDMLKMQFSDIISPIAPLIKSPKTTLKFYVGNSDEADFIFTLN</sequence>
<dbReference type="RefSeq" id="WP_084289449.1">
    <property type="nucleotide sequence ID" value="NZ_FWYB01000005.1"/>
</dbReference>